<evidence type="ECO:0008006" key="11">
    <source>
        <dbReference type="Google" id="ProtNLM"/>
    </source>
</evidence>
<keyword evidence="4" id="KW-1003">Cell membrane</keyword>
<feature type="transmembrane region" description="Helical" evidence="8">
    <location>
        <begin position="217"/>
        <end position="238"/>
    </location>
</feature>
<sequence>MGVFVEVVLPVLAVFLSGFVLQKSVRLDIKSVSTVGMYIMLPCLVFETFYTADLNQGYGMMLVFSLLLLIIILGINKVYAWWKNYESSTESALILSTAFMNSGNYGSPIILFAFGEQGFIYAVSLMVMQSIIMNFFGVYYAAKGVAGLKIAVMSVLKMPPTYAVLFAFFMKFTNIPLGGNVLGIIELVAAATVPTIMVVLGMQLAEIRMRSMEWMKISYASTVRLLVSPVIALCLVAVLPMSDLMASVLVIQAAMPSAATTTIYAVQFDSRPELVSSITLVTTLLSVITVPLLLIMYI</sequence>
<evidence type="ECO:0000313" key="9">
    <source>
        <dbReference type="EMBL" id="SDJ36765.1"/>
    </source>
</evidence>
<feature type="transmembrane region" description="Helical" evidence="8">
    <location>
        <begin position="244"/>
        <end position="266"/>
    </location>
</feature>
<keyword evidence="3" id="KW-0813">Transport</keyword>
<feature type="transmembrane region" description="Helical" evidence="8">
    <location>
        <begin position="6"/>
        <end position="22"/>
    </location>
</feature>
<organism evidence="9 10">
    <name type="scientific">Salimicrobium halophilum</name>
    <dbReference type="NCBI Taxonomy" id="86666"/>
    <lineage>
        <taxon>Bacteria</taxon>
        <taxon>Bacillati</taxon>
        <taxon>Bacillota</taxon>
        <taxon>Bacilli</taxon>
        <taxon>Bacillales</taxon>
        <taxon>Bacillaceae</taxon>
        <taxon>Salimicrobium</taxon>
    </lineage>
</organism>
<dbReference type="PANTHER" id="PTHR36838">
    <property type="entry name" value="AUXIN EFFLUX CARRIER FAMILY PROTEIN"/>
    <property type="match status" value="1"/>
</dbReference>
<dbReference type="InterPro" id="IPR038770">
    <property type="entry name" value="Na+/solute_symporter_sf"/>
</dbReference>
<evidence type="ECO:0000256" key="2">
    <source>
        <dbReference type="ARBA" id="ARBA00010145"/>
    </source>
</evidence>
<name>A0A1G8T760_9BACI</name>
<evidence type="ECO:0000256" key="1">
    <source>
        <dbReference type="ARBA" id="ARBA00004651"/>
    </source>
</evidence>
<dbReference type="InterPro" id="IPR004776">
    <property type="entry name" value="Mem_transp_PIN-like"/>
</dbReference>
<keyword evidence="10" id="KW-1185">Reference proteome</keyword>
<comment type="similarity">
    <text evidence="2">Belongs to the auxin efflux carrier (TC 2.A.69) family.</text>
</comment>
<feature type="transmembrane region" description="Helical" evidence="8">
    <location>
        <begin position="92"/>
        <end position="113"/>
    </location>
</feature>
<dbReference type="OrthoDB" id="148377at2"/>
<reference evidence="10" key="1">
    <citation type="submission" date="2016-10" db="EMBL/GenBank/DDBJ databases">
        <authorList>
            <person name="Varghese N."/>
            <person name="Submissions S."/>
        </authorList>
    </citation>
    <scope>NUCLEOTIDE SEQUENCE [LARGE SCALE GENOMIC DNA]</scope>
    <source>
        <strain evidence="10">DSM 4771</strain>
    </source>
</reference>
<keyword evidence="7 8" id="KW-0472">Membrane</keyword>
<feature type="transmembrane region" description="Helical" evidence="8">
    <location>
        <begin position="58"/>
        <end position="80"/>
    </location>
</feature>
<keyword evidence="5 8" id="KW-0812">Transmembrane</keyword>
<accession>A0A1G8T760</accession>
<dbReference type="PANTHER" id="PTHR36838:SF1">
    <property type="entry name" value="SLR1864 PROTEIN"/>
    <property type="match status" value="1"/>
</dbReference>
<keyword evidence="6 8" id="KW-1133">Transmembrane helix</keyword>
<feature type="transmembrane region" description="Helical" evidence="8">
    <location>
        <begin position="278"/>
        <end position="297"/>
    </location>
</feature>
<dbReference type="Pfam" id="PF03547">
    <property type="entry name" value="Mem_trans"/>
    <property type="match status" value="2"/>
</dbReference>
<dbReference type="STRING" id="86666.SAMN04490247_1716"/>
<protein>
    <recommendedName>
        <fullName evidence="11">AEC family transporter</fullName>
    </recommendedName>
</protein>
<evidence type="ECO:0000256" key="6">
    <source>
        <dbReference type="ARBA" id="ARBA00022989"/>
    </source>
</evidence>
<dbReference type="GO" id="GO:0005886">
    <property type="term" value="C:plasma membrane"/>
    <property type="evidence" value="ECO:0007669"/>
    <property type="project" value="UniProtKB-SubCell"/>
</dbReference>
<evidence type="ECO:0000256" key="4">
    <source>
        <dbReference type="ARBA" id="ARBA00022475"/>
    </source>
</evidence>
<feature type="transmembrane region" description="Helical" evidence="8">
    <location>
        <begin position="119"/>
        <end position="141"/>
    </location>
</feature>
<evidence type="ECO:0000256" key="8">
    <source>
        <dbReference type="SAM" id="Phobius"/>
    </source>
</evidence>
<dbReference type="Gene3D" id="1.20.1530.20">
    <property type="match status" value="1"/>
</dbReference>
<comment type="subcellular location">
    <subcellularLocation>
        <location evidence="1">Cell membrane</location>
        <topology evidence="1">Multi-pass membrane protein</topology>
    </subcellularLocation>
</comment>
<dbReference type="AlphaFoldDB" id="A0A1G8T760"/>
<evidence type="ECO:0000256" key="5">
    <source>
        <dbReference type="ARBA" id="ARBA00022692"/>
    </source>
</evidence>
<feature type="transmembrane region" description="Helical" evidence="8">
    <location>
        <begin position="34"/>
        <end position="52"/>
    </location>
</feature>
<dbReference type="Proteomes" id="UP000199225">
    <property type="component" value="Unassembled WGS sequence"/>
</dbReference>
<dbReference type="RefSeq" id="WP_093193453.1">
    <property type="nucleotide sequence ID" value="NZ_FNEV01000004.1"/>
</dbReference>
<feature type="transmembrane region" description="Helical" evidence="8">
    <location>
        <begin position="181"/>
        <end position="205"/>
    </location>
</feature>
<evidence type="ECO:0000313" key="10">
    <source>
        <dbReference type="Proteomes" id="UP000199225"/>
    </source>
</evidence>
<evidence type="ECO:0000256" key="3">
    <source>
        <dbReference type="ARBA" id="ARBA00022448"/>
    </source>
</evidence>
<proteinExistence type="inferred from homology"/>
<feature type="transmembrane region" description="Helical" evidence="8">
    <location>
        <begin position="148"/>
        <end position="169"/>
    </location>
</feature>
<dbReference type="GO" id="GO:0055085">
    <property type="term" value="P:transmembrane transport"/>
    <property type="evidence" value="ECO:0007669"/>
    <property type="project" value="InterPro"/>
</dbReference>
<dbReference type="EMBL" id="FNEV01000004">
    <property type="protein sequence ID" value="SDJ36765.1"/>
    <property type="molecule type" value="Genomic_DNA"/>
</dbReference>
<gene>
    <name evidence="9" type="ORF">SAMN04490247_1716</name>
</gene>
<evidence type="ECO:0000256" key="7">
    <source>
        <dbReference type="ARBA" id="ARBA00023136"/>
    </source>
</evidence>